<gene>
    <name evidence="12" type="ORF">ANCDUO_18900</name>
</gene>
<evidence type="ECO:0000256" key="9">
    <source>
        <dbReference type="ARBA" id="ARBA00047899"/>
    </source>
</evidence>
<evidence type="ECO:0000259" key="11">
    <source>
        <dbReference type="PROSITE" id="PS50011"/>
    </source>
</evidence>
<organism evidence="12 13">
    <name type="scientific">Ancylostoma duodenale</name>
    <dbReference type="NCBI Taxonomy" id="51022"/>
    <lineage>
        <taxon>Eukaryota</taxon>
        <taxon>Metazoa</taxon>
        <taxon>Ecdysozoa</taxon>
        <taxon>Nematoda</taxon>
        <taxon>Chromadorea</taxon>
        <taxon>Rhabditida</taxon>
        <taxon>Rhabditina</taxon>
        <taxon>Rhabditomorpha</taxon>
        <taxon>Strongyloidea</taxon>
        <taxon>Ancylostomatidae</taxon>
        <taxon>Ancylostomatinae</taxon>
        <taxon>Ancylostoma</taxon>
    </lineage>
</organism>
<evidence type="ECO:0000256" key="1">
    <source>
        <dbReference type="ARBA" id="ARBA00001946"/>
    </source>
</evidence>
<dbReference type="InterPro" id="IPR000719">
    <property type="entry name" value="Prot_kinase_dom"/>
</dbReference>
<dbReference type="InterPro" id="IPR051138">
    <property type="entry name" value="PIM_Ser/Thr_kinase"/>
</dbReference>
<dbReference type="PROSITE" id="PS00108">
    <property type="entry name" value="PROTEIN_KINASE_ST"/>
    <property type="match status" value="1"/>
</dbReference>
<dbReference type="PROSITE" id="PS50011">
    <property type="entry name" value="PROTEIN_KINASE_DOM"/>
    <property type="match status" value="1"/>
</dbReference>
<evidence type="ECO:0000256" key="10">
    <source>
        <dbReference type="ARBA" id="ARBA00048679"/>
    </source>
</evidence>
<reference evidence="12 13" key="1">
    <citation type="submission" date="2013-12" db="EMBL/GenBank/DDBJ databases">
        <title>Draft genome of the parsitic nematode Ancylostoma duodenale.</title>
        <authorList>
            <person name="Mitreva M."/>
        </authorList>
    </citation>
    <scope>NUCLEOTIDE SEQUENCE [LARGE SCALE GENOMIC DNA]</scope>
    <source>
        <strain evidence="12 13">Zhejiang</strain>
    </source>
</reference>
<dbReference type="GO" id="GO:0005524">
    <property type="term" value="F:ATP binding"/>
    <property type="evidence" value="ECO:0007669"/>
    <property type="project" value="UniProtKB-KW"/>
</dbReference>
<dbReference type="PANTHER" id="PTHR22984">
    <property type="entry name" value="SERINE/THREONINE-PROTEIN KINASE PIM"/>
    <property type="match status" value="1"/>
</dbReference>
<evidence type="ECO:0000256" key="4">
    <source>
        <dbReference type="ARBA" id="ARBA00022679"/>
    </source>
</evidence>
<evidence type="ECO:0000256" key="6">
    <source>
        <dbReference type="ARBA" id="ARBA00022777"/>
    </source>
</evidence>
<evidence type="ECO:0000256" key="7">
    <source>
        <dbReference type="ARBA" id="ARBA00022840"/>
    </source>
</evidence>
<dbReference type="AlphaFoldDB" id="A0A0C2CMN8"/>
<evidence type="ECO:0000313" key="13">
    <source>
        <dbReference type="Proteomes" id="UP000054047"/>
    </source>
</evidence>
<comment type="catalytic activity">
    <reaction evidence="10">
        <text>L-seryl-[protein] + ATP = O-phospho-L-seryl-[protein] + ADP + H(+)</text>
        <dbReference type="Rhea" id="RHEA:17989"/>
        <dbReference type="Rhea" id="RHEA-COMP:9863"/>
        <dbReference type="Rhea" id="RHEA-COMP:11604"/>
        <dbReference type="ChEBI" id="CHEBI:15378"/>
        <dbReference type="ChEBI" id="CHEBI:29999"/>
        <dbReference type="ChEBI" id="CHEBI:30616"/>
        <dbReference type="ChEBI" id="CHEBI:83421"/>
        <dbReference type="ChEBI" id="CHEBI:456216"/>
        <dbReference type="EC" id="2.7.11.1"/>
    </reaction>
</comment>
<evidence type="ECO:0000256" key="2">
    <source>
        <dbReference type="ARBA" id="ARBA00012513"/>
    </source>
</evidence>
<dbReference type="InterPro" id="IPR008271">
    <property type="entry name" value="Ser/Thr_kinase_AS"/>
</dbReference>
<evidence type="ECO:0000256" key="3">
    <source>
        <dbReference type="ARBA" id="ARBA00022527"/>
    </source>
</evidence>
<dbReference type="EMBL" id="KN747910">
    <property type="protein sequence ID" value="KIH51017.1"/>
    <property type="molecule type" value="Genomic_DNA"/>
</dbReference>
<keyword evidence="13" id="KW-1185">Reference proteome</keyword>
<dbReference type="Gene3D" id="1.10.510.10">
    <property type="entry name" value="Transferase(Phosphotransferase) domain 1"/>
    <property type="match status" value="1"/>
</dbReference>
<dbReference type="Proteomes" id="UP000054047">
    <property type="component" value="Unassembled WGS sequence"/>
</dbReference>
<dbReference type="GO" id="GO:0005737">
    <property type="term" value="C:cytoplasm"/>
    <property type="evidence" value="ECO:0007669"/>
    <property type="project" value="TreeGrafter"/>
</dbReference>
<dbReference type="PANTHER" id="PTHR22984:SF29">
    <property type="entry name" value="SERINE_THREONINE-PROTEIN KINASE PIM-1"/>
    <property type="match status" value="1"/>
</dbReference>
<accession>A0A0C2CMN8</accession>
<evidence type="ECO:0000313" key="12">
    <source>
        <dbReference type="EMBL" id="KIH51017.1"/>
    </source>
</evidence>
<keyword evidence="6" id="KW-0418">Kinase</keyword>
<comment type="catalytic activity">
    <reaction evidence="9">
        <text>L-threonyl-[protein] + ATP = O-phospho-L-threonyl-[protein] + ADP + H(+)</text>
        <dbReference type="Rhea" id="RHEA:46608"/>
        <dbReference type="Rhea" id="RHEA-COMP:11060"/>
        <dbReference type="Rhea" id="RHEA-COMP:11605"/>
        <dbReference type="ChEBI" id="CHEBI:15378"/>
        <dbReference type="ChEBI" id="CHEBI:30013"/>
        <dbReference type="ChEBI" id="CHEBI:30616"/>
        <dbReference type="ChEBI" id="CHEBI:61977"/>
        <dbReference type="ChEBI" id="CHEBI:456216"/>
        <dbReference type="EC" id="2.7.11.1"/>
    </reaction>
</comment>
<sequence length="76" mass="8871">MFDFIKGQQKLDEEMARFLFRQIAQTLHECSQKRVLHRDLKDENIVIDLVTGDTKLIDFGAATVLKKSHYTDFQGK</sequence>
<keyword evidence="8" id="KW-0460">Magnesium</keyword>
<keyword evidence="4" id="KW-0808">Transferase</keyword>
<evidence type="ECO:0000256" key="5">
    <source>
        <dbReference type="ARBA" id="ARBA00022741"/>
    </source>
</evidence>
<proteinExistence type="predicted"/>
<dbReference type="SUPFAM" id="SSF56112">
    <property type="entry name" value="Protein kinase-like (PK-like)"/>
    <property type="match status" value="1"/>
</dbReference>
<protein>
    <recommendedName>
        <fullName evidence="2">non-specific serine/threonine protein kinase</fullName>
        <ecNumber evidence="2">2.7.11.1</ecNumber>
    </recommendedName>
</protein>
<dbReference type="InterPro" id="IPR011009">
    <property type="entry name" value="Kinase-like_dom_sf"/>
</dbReference>
<dbReference type="OrthoDB" id="193931at2759"/>
<keyword evidence="7" id="KW-0067">ATP-binding</keyword>
<evidence type="ECO:0000256" key="8">
    <source>
        <dbReference type="ARBA" id="ARBA00022842"/>
    </source>
</evidence>
<dbReference type="EC" id="2.7.11.1" evidence="2"/>
<dbReference type="GO" id="GO:0004674">
    <property type="term" value="F:protein serine/threonine kinase activity"/>
    <property type="evidence" value="ECO:0007669"/>
    <property type="project" value="UniProtKB-KW"/>
</dbReference>
<feature type="domain" description="Protein kinase" evidence="11">
    <location>
        <begin position="1"/>
        <end position="76"/>
    </location>
</feature>
<keyword evidence="5" id="KW-0547">Nucleotide-binding</keyword>
<comment type="cofactor">
    <cofactor evidence="1">
        <name>Mg(2+)</name>
        <dbReference type="ChEBI" id="CHEBI:18420"/>
    </cofactor>
</comment>
<dbReference type="Pfam" id="PF00069">
    <property type="entry name" value="Pkinase"/>
    <property type="match status" value="1"/>
</dbReference>
<name>A0A0C2CMN8_9BILA</name>
<keyword evidence="3" id="KW-0723">Serine/threonine-protein kinase</keyword>